<proteinExistence type="predicted"/>
<reference evidence="3" key="2">
    <citation type="submission" date="2015-01" db="EMBL/GenBank/DDBJ databases">
        <title>Evolutionary Origins and Diversification of the Mycorrhizal Mutualists.</title>
        <authorList>
            <consortium name="DOE Joint Genome Institute"/>
            <consortium name="Mycorrhizal Genomics Consortium"/>
            <person name="Kohler A."/>
            <person name="Kuo A."/>
            <person name="Nagy L.G."/>
            <person name="Floudas D."/>
            <person name="Copeland A."/>
            <person name="Barry K.W."/>
            <person name="Cichocki N."/>
            <person name="Veneault-Fourrey C."/>
            <person name="LaButti K."/>
            <person name="Lindquist E.A."/>
            <person name="Lipzen A."/>
            <person name="Lundell T."/>
            <person name="Morin E."/>
            <person name="Murat C."/>
            <person name="Riley R."/>
            <person name="Ohm R."/>
            <person name="Sun H."/>
            <person name="Tunlid A."/>
            <person name="Henrissat B."/>
            <person name="Grigoriev I.V."/>
            <person name="Hibbett D.S."/>
            <person name="Martin F."/>
        </authorList>
    </citation>
    <scope>NUCLEOTIDE SEQUENCE [LARGE SCALE GENOMIC DNA]</scope>
    <source>
        <strain evidence="3">UH-Slu-Lm8-n1</strain>
    </source>
</reference>
<dbReference type="STRING" id="930992.A0A0D0AQM8"/>
<dbReference type="Pfam" id="PF14214">
    <property type="entry name" value="Helitron_like_N"/>
    <property type="match status" value="1"/>
</dbReference>
<reference evidence="2 3" key="1">
    <citation type="submission" date="2014-04" db="EMBL/GenBank/DDBJ databases">
        <authorList>
            <consortium name="DOE Joint Genome Institute"/>
            <person name="Kuo A."/>
            <person name="Ruytinx J."/>
            <person name="Rineau F."/>
            <person name="Colpaert J."/>
            <person name="Kohler A."/>
            <person name="Nagy L.G."/>
            <person name="Floudas D."/>
            <person name="Copeland A."/>
            <person name="Barry K.W."/>
            <person name="Cichocki N."/>
            <person name="Veneault-Fourrey C."/>
            <person name="LaButti K."/>
            <person name="Lindquist E.A."/>
            <person name="Lipzen A."/>
            <person name="Lundell T."/>
            <person name="Morin E."/>
            <person name="Murat C."/>
            <person name="Sun H."/>
            <person name="Tunlid A."/>
            <person name="Henrissat B."/>
            <person name="Grigoriev I.V."/>
            <person name="Hibbett D.S."/>
            <person name="Martin F."/>
            <person name="Nordberg H.P."/>
            <person name="Cantor M.N."/>
            <person name="Hua S.X."/>
        </authorList>
    </citation>
    <scope>NUCLEOTIDE SEQUENCE [LARGE SCALE GENOMIC DNA]</scope>
    <source>
        <strain evidence="2 3">UH-Slu-Lm8-n1</strain>
    </source>
</reference>
<dbReference type="HOGENOM" id="CLU_001324_3_2_1"/>
<feature type="domain" description="Helitron helicase-like" evidence="1">
    <location>
        <begin position="1"/>
        <end position="92"/>
    </location>
</feature>
<dbReference type="EMBL" id="KN835517">
    <property type="protein sequence ID" value="KIK36582.1"/>
    <property type="molecule type" value="Genomic_DNA"/>
</dbReference>
<feature type="non-terminal residue" evidence="2">
    <location>
        <position position="1"/>
    </location>
</feature>
<gene>
    <name evidence="2" type="ORF">CY34DRAFT_30821</name>
</gene>
<evidence type="ECO:0000313" key="2">
    <source>
        <dbReference type="EMBL" id="KIK36582.1"/>
    </source>
</evidence>
<dbReference type="OrthoDB" id="3366231at2759"/>
<dbReference type="AlphaFoldDB" id="A0A0D0AQM8"/>
<organism evidence="2 3">
    <name type="scientific">Suillus luteus UH-Slu-Lm8-n1</name>
    <dbReference type="NCBI Taxonomy" id="930992"/>
    <lineage>
        <taxon>Eukaryota</taxon>
        <taxon>Fungi</taxon>
        <taxon>Dikarya</taxon>
        <taxon>Basidiomycota</taxon>
        <taxon>Agaricomycotina</taxon>
        <taxon>Agaricomycetes</taxon>
        <taxon>Agaricomycetidae</taxon>
        <taxon>Boletales</taxon>
        <taxon>Suillineae</taxon>
        <taxon>Suillaceae</taxon>
        <taxon>Suillus</taxon>
    </lineage>
</organism>
<sequence>QMLQDSLVICHVCLKPDLFLMMTANGSWPEITENLLQGQSAVDRPDLVAYVFYQKQQALLKKVHAGYYGKVAGLVYTIEYQKRGLSHMHLLIFLE</sequence>
<protein>
    <recommendedName>
        <fullName evidence="1">Helitron helicase-like domain-containing protein</fullName>
    </recommendedName>
</protein>
<name>A0A0D0AQM8_9AGAM</name>
<keyword evidence="3" id="KW-1185">Reference proteome</keyword>
<dbReference type="Proteomes" id="UP000054485">
    <property type="component" value="Unassembled WGS sequence"/>
</dbReference>
<accession>A0A0D0AQM8</accession>
<dbReference type="InParanoid" id="A0A0D0AQM8"/>
<evidence type="ECO:0000259" key="1">
    <source>
        <dbReference type="Pfam" id="PF14214"/>
    </source>
</evidence>
<feature type="non-terminal residue" evidence="2">
    <location>
        <position position="95"/>
    </location>
</feature>
<dbReference type="InterPro" id="IPR025476">
    <property type="entry name" value="Helitron_helicase-like"/>
</dbReference>
<evidence type="ECO:0000313" key="3">
    <source>
        <dbReference type="Proteomes" id="UP000054485"/>
    </source>
</evidence>